<keyword evidence="2" id="KW-1185">Reference proteome</keyword>
<name>S4N230_9ACTN</name>
<dbReference type="AlphaFoldDB" id="S4N230"/>
<organism evidence="1 2">
    <name type="scientific">Streptomyces afghaniensis 772</name>
    <dbReference type="NCBI Taxonomy" id="1283301"/>
    <lineage>
        <taxon>Bacteria</taxon>
        <taxon>Bacillati</taxon>
        <taxon>Actinomycetota</taxon>
        <taxon>Actinomycetes</taxon>
        <taxon>Kitasatosporales</taxon>
        <taxon>Streptomycetaceae</taxon>
        <taxon>Streptomyces</taxon>
    </lineage>
</organism>
<accession>S4N230</accession>
<sequence>MALVGVLAPSAAAAHAPPLPLPAAAGEPLISEGVGIEGPLINNVSLPTLK</sequence>
<dbReference type="PATRIC" id="fig|1283301.3.peg.1974"/>
<proteinExistence type="predicted"/>
<comment type="caution">
    <text evidence="1">The sequence shown here is derived from an EMBL/GenBank/DDBJ whole genome shotgun (WGS) entry which is preliminary data.</text>
</comment>
<gene>
    <name evidence="1" type="ORF">STAFG_2000</name>
</gene>
<dbReference type="EMBL" id="AOPY01001351">
    <property type="protein sequence ID" value="EPJ40917.1"/>
    <property type="molecule type" value="Genomic_DNA"/>
</dbReference>
<dbReference type="Proteomes" id="UP000015001">
    <property type="component" value="Unassembled WGS sequence"/>
</dbReference>
<evidence type="ECO:0000313" key="1">
    <source>
        <dbReference type="EMBL" id="EPJ40917.1"/>
    </source>
</evidence>
<dbReference type="HOGENOM" id="CLU_199861_0_0_11"/>
<protein>
    <submittedName>
        <fullName evidence="1">Uncharacterized protein</fullName>
    </submittedName>
</protein>
<reference evidence="1 2" key="1">
    <citation type="submission" date="2013-02" db="EMBL/GenBank/DDBJ databases">
        <title>Draft Genome Sequence of Streptomyces afghaniensis, Which Produces Compounds of the Julimycin B-Complex.</title>
        <authorList>
            <person name="Gruening B.A."/>
            <person name="Praeg A."/>
            <person name="Erxleben A."/>
            <person name="Guenther S."/>
            <person name="Fiedler H.-P."/>
            <person name="Goodfellow M."/>
            <person name="Mueller M."/>
        </authorList>
    </citation>
    <scope>NUCLEOTIDE SEQUENCE [LARGE SCALE GENOMIC DNA]</scope>
    <source>
        <strain evidence="1 2">772</strain>
    </source>
</reference>
<evidence type="ECO:0000313" key="2">
    <source>
        <dbReference type="Proteomes" id="UP000015001"/>
    </source>
</evidence>